<protein>
    <recommendedName>
        <fullName evidence="3">Sulfotransferase family protein</fullName>
    </recommendedName>
</protein>
<keyword evidence="2" id="KW-1185">Reference proteome</keyword>
<gene>
    <name evidence="1" type="ORF">PAA8504_02564</name>
</gene>
<dbReference type="RefSeq" id="WP_108894544.1">
    <property type="nucleotide sequence ID" value="NZ_ONZF01000005.1"/>
</dbReference>
<dbReference type="AlphaFoldDB" id="A0A2R8BXC9"/>
<accession>A0A2R8BXC9</accession>
<dbReference type="Gene3D" id="3.40.50.300">
    <property type="entry name" value="P-loop containing nucleotide triphosphate hydrolases"/>
    <property type="match status" value="1"/>
</dbReference>
<name>A0A2R8BXC9_9RHOB</name>
<evidence type="ECO:0000313" key="2">
    <source>
        <dbReference type="Proteomes" id="UP000244912"/>
    </source>
</evidence>
<reference evidence="1 2" key="1">
    <citation type="submission" date="2018-03" db="EMBL/GenBank/DDBJ databases">
        <authorList>
            <person name="Keele B.F."/>
        </authorList>
    </citation>
    <scope>NUCLEOTIDE SEQUENCE [LARGE SCALE GENOMIC DNA]</scope>
    <source>
        <strain evidence="1 2">CECT 8504</strain>
    </source>
</reference>
<evidence type="ECO:0008006" key="3">
    <source>
        <dbReference type="Google" id="ProtNLM"/>
    </source>
</evidence>
<dbReference type="SUPFAM" id="SSF52540">
    <property type="entry name" value="P-loop containing nucleoside triphosphate hydrolases"/>
    <property type="match status" value="1"/>
</dbReference>
<proteinExistence type="predicted"/>
<sequence length="215" mass="24318">MIISPGRGYIFVHIPKTGGTSLALALEDRAMKDDILIGDTPKARRRRGRMAALTPRGRLWKHARLADIDGILAPDQIDRMTVVTIARNPWDRMVSYYHWLRAQRFNHPAVARAGRMSFAEFLRDPATRAEMSRDQLHDYLRMADGRSAPALVLRFDRLADDIALLEDRIGTRLTLGHANPSARPQGYAKLYDDETAGIVAAAYRDDIKRMAFTFS</sequence>
<dbReference type="EMBL" id="ONZF01000005">
    <property type="protein sequence ID" value="SPJ24726.1"/>
    <property type="molecule type" value="Genomic_DNA"/>
</dbReference>
<evidence type="ECO:0000313" key="1">
    <source>
        <dbReference type="EMBL" id="SPJ24726.1"/>
    </source>
</evidence>
<dbReference type="Proteomes" id="UP000244912">
    <property type="component" value="Unassembled WGS sequence"/>
</dbReference>
<organism evidence="1 2">
    <name type="scientific">Palleronia abyssalis</name>
    <dbReference type="NCBI Taxonomy" id="1501240"/>
    <lineage>
        <taxon>Bacteria</taxon>
        <taxon>Pseudomonadati</taxon>
        <taxon>Pseudomonadota</taxon>
        <taxon>Alphaproteobacteria</taxon>
        <taxon>Rhodobacterales</taxon>
        <taxon>Roseobacteraceae</taxon>
        <taxon>Palleronia</taxon>
    </lineage>
</organism>
<dbReference type="OrthoDB" id="288532at2"/>
<dbReference type="InterPro" id="IPR027417">
    <property type="entry name" value="P-loop_NTPase"/>
</dbReference>